<keyword evidence="1" id="KW-0472">Membrane</keyword>
<keyword evidence="3" id="KW-1185">Reference proteome</keyword>
<sequence length="115" mass="13046">MYNTFIFITGFVGGIAVIILYLKWTATKSSQRTYIKLGPVARSFDELKEMFISSKEDVESELQSYIEFSTVERGKKLAERVFAHITVCLGILASLERFGVNPNEVLEELKNQKSS</sequence>
<dbReference type="RefSeq" id="WP_045170080.1">
    <property type="nucleotide sequence ID" value="NZ_CP113865.1"/>
</dbReference>
<evidence type="ECO:0000256" key="1">
    <source>
        <dbReference type="SAM" id="Phobius"/>
    </source>
</evidence>
<keyword evidence="1" id="KW-0812">Transmembrane</keyword>
<keyword evidence="1" id="KW-1133">Transmembrane helix</keyword>
<gene>
    <name evidence="2" type="ORF">OTK00_002136</name>
</gene>
<protein>
    <submittedName>
        <fullName evidence="2">Uncharacterized protein</fullName>
    </submittedName>
</protein>
<name>A0ABY7BQ14_9FIRM</name>
<evidence type="ECO:0000313" key="3">
    <source>
        <dbReference type="Proteomes" id="UP001164909"/>
    </source>
</evidence>
<reference evidence="2" key="1">
    <citation type="submission" date="2022-12" db="EMBL/GenBank/DDBJ databases">
        <authorList>
            <person name="Bing R.G."/>
            <person name="Willard D.J."/>
            <person name="Manesh M.J.H."/>
            <person name="Laemthong T."/>
            <person name="Crosby J.R."/>
            <person name="Kelly R.M."/>
        </authorList>
    </citation>
    <scope>NUCLEOTIDE SEQUENCE</scope>
    <source>
        <strain evidence="2">DSM 8990</strain>
    </source>
</reference>
<organism evidence="2 3">
    <name type="scientific">Caldicellulosiruptor morganii</name>
    <dbReference type="NCBI Taxonomy" id="1387555"/>
    <lineage>
        <taxon>Bacteria</taxon>
        <taxon>Bacillati</taxon>
        <taxon>Bacillota</taxon>
        <taxon>Bacillota incertae sedis</taxon>
        <taxon>Caldicellulosiruptorales</taxon>
        <taxon>Caldicellulosiruptoraceae</taxon>
        <taxon>Caldicellulosiruptor</taxon>
    </lineage>
</organism>
<feature type="transmembrane region" description="Helical" evidence="1">
    <location>
        <begin position="6"/>
        <end position="24"/>
    </location>
</feature>
<dbReference type="EMBL" id="CP113865">
    <property type="protein sequence ID" value="WAM33621.1"/>
    <property type="molecule type" value="Genomic_DNA"/>
</dbReference>
<proteinExistence type="predicted"/>
<accession>A0ABY7BQ14</accession>
<evidence type="ECO:0000313" key="2">
    <source>
        <dbReference type="EMBL" id="WAM33621.1"/>
    </source>
</evidence>
<dbReference type="Proteomes" id="UP001164909">
    <property type="component" value="Chromosome"/>
</dbReference>